<dbReference type="AlphaFoldDB" id="A0AA89BC61"/>
<dbReference type="GO" id="GO:0005634">
    <property type="term" value="C:nucleus"/>
    <property type="evidence" value="ECO:0007669"/>
    <property type="project" value="UniProtKB-SubCell"/>
</dbReference>
<keyword evidence="2" id="KW-0805">Transcription regulation</keyword>
<feature type="domain" description="MADS-box" evidence="6">
    <location>
        <begin position="1"/>
        <end position="61"/>
    </location>
</feature>
<evidence type="ECO:0000256" key="3">
    <source>
        <dbReference type="ARBA" id="ARBA00023125"/>
    </source>
</evidence>
<dbReference type="Proteomes" id="UP001188597">
    <property type="component" value="Unassembled WGS sequence"/>
</dbReference>
<keyword evidence="4" id="KW-0804">Transcription</keyword>
<gene>
    <name evidence="7" type="ORF">RJ639_040423</name>
</gene>
<dbReference type="GO" id="GO:0046983">
    <property type="term" value="F:protein dimerization activity"/>
    <property type="evidence" value="ECO:0007669"/>
    <property type="project" value="InterPro"/>
</dbReference>
<keyword evidence="8" id="KW-1185">Reference proteome</keyword>
<comment type="caution">
    <text evidence="7">The sequence shown here is derived from an EMBL/GenBank/DDBJ whole genome shotgun (WGS) entry which is preliminary data.</text>
</comment>
<dbReference type="SUPFAM" id="SSF55455">
    <property type="entry name" value="SRF-like"/>
    <property type="match status" value="1"/>
</dbReference>
<dbReference type="PANTHER" id="PTHR48019">
    <property type="entry name" value="SERUM RESPONSE FACTOR HOMOLOG"/>
    <property type="match status" value="1"/>
</dbReference>
<comment type="subcellular location">
    <subcellularLocation>
        <location evidence="1">Nucleus</location>
    </subcellularLocation>
</comment>
<dbReference type="InterPro" id="IPR002100">
    <property type="entry name" value="TF_MADSbox"/>
</dbReference>
<dbReference type="Gene3D" id="3.40.1810.10">
    <property type="entry name" value="Transcription factor, MADS-box"/>
    <property type="match status" value="1"/>
</dbReference>
<keyword evidence="3" id="KW-0238">DNA-binding</keyword>
<dbReference type="GO" id="GO:0003677">
    <property type="term" value="F:DNA binding"/>
    <property type="evidence" value="ECO:0007669"/>
    <property type="project" value="UniProtKB-KW"/>
</dbReference>
<evidence type="ECO:0000313" key="7">
    <source>
        <dbReference type="EMBL" id="KAK3027331.1"/>
    </source>
</evidence>
<dbReference type="SMART" id="SM00432">
    <property type="entry name" value="MADS"/>
    <property type="match status" value="1"/>
</dbReference>
<dbReference type="PRINTS" id="PR00404">
    <property type="entry name" value="MADSDOMAIN"/>
</dbReference>
<evidence type="ECO:0000256" key="2">
    <source>
        <dbReference type="ARBA" id="ARBA00023015"/>
    </source>
</evidence>
<proteinExistence type="predicted"/>
<evidence type="ECO:0000256" key="5">
    <source>
        <dbReference type="ARBA" id="ARBA00023242"/>
    </source>
</evidence>
<evidence type="ECO:0000313" key="8">
    <source>
        <dbReference type="Proteomes" id="UP001188597"/>
    </source>
</evidence>
<sequence length="334" mass="38363">MGRIKVVLKRLERRRSRQSTYCKRRNGLIKKAHELSKLCEADVALLMFSPSGKPVLYHGDNSCWADLDKVDNARQLLQMEVAIYNSLTQLRTYKVYLGKQHQRNTQNAYQFQDEMDVSFRSAIEEQHQSFSWVPIDHDRPMVILEELNLLPQRDSESSAGSPLGTYSTYSGYLGTTKGVDKVKDEQEDDILVELSRNNSLSLHLNEQESLLAHEEFPYLSYTLDLLCGTNFQSAALMNMQDSFLDSPIDMKPEVLESWYEPSDRTRASTSGNPATAKLDEYVYTQARYAFHLKLFSSIFKPWQSKRPLFAFASLPHATMDLEGERALLPHRSTM</sequence>
<name>A0AA89BC61_9ASTE</name>
<evidence type="ECO:0000259" key="6">
    <source>
        <dbReference type="PROSITE" id="PS50066"/>
    </source>
</evidence>
<evidence type="ECO:0000256" key="1">
    <source>
        <dbReference type="ARBA" id="ARBA00004123"/>
    </source>
</evidence>
<dbReference type="Pfam" id="PF00319">
    <property type="entry name" value="SRF-TF"/>
    <property type="match status" value="1"/>
</dbReference>
<dbReference type="InterPro" id="IPR050142">
    <property type="entry name" value="MADS-box/MEF2_TF"/>
</dbReference>
<dbReference type="InterPro" id="IPR036879">
    <property type="entry name" value="TF_MADSbox_sf"/>
</dbReference>
<evidence type="ECO:0000256" key="4">
    <source>
        <dbReference type="ARBA" id="ARBA00023163"/>
    </source>
</evidence>
<protein>
    <recommendedName>
        <fullName evidence="6">MADS-box domain-containing protein</fullName>
    </recommendedName>
</protein>
<reference evidence="7" key="1">
    <citation type="submission" date="2022-12" db="EMBL/GenBank/DDBJ databases">
        <title>Draft genome assemblies for two species of Escallonia (Escalloniales).</title>
        <authorList>
            <person name="Chanderbali A."/>
            <person name="Dervinis C."/>
            <person name="Anghel I."/>
            <person name="Soltis D."/>
            <person name="Soltis P."/>
            <person name="Zapata F."/>
        </authorList>
    </citation>
    <scope>NUCLEOTIDE SEQUENCE</scope>
    <source>
        <strain evidence="7">UCBG64.0493</strain>
        <tissue evidence="7">Leaf</tissue>
    </source>
</reference>
<dbReference type="EMBL" id="JAVXUP010000466">
    <property type="protein sequence ID" value="KAK3027331.1"/>
    <property type="molecule type" value="Genomic_DNA"/>
</dbReference>
<dbReference type="PROSITE" id="PS50066">
    <property type="entry name" value="MADS_BOX_2"/>
    <property type="match status" value="1"/>
</dbReference>
<organism evidence="7 8">
    <name type="scientific">Escallonia herrerae</name>
    <dbReference type="NCBI Taxonomy" id="1293975"/>
    <lineage>
        <taxon>Eukaryota</taxon>
        <taxon>Viridiplantae</taxon>
        <taxon>Streptophyta</taxon>
        <taxon>Embryophyta</taxon>
        <taxon>Tracheophyta</taxon>
        <taxon>Spermatophyta</taxon>
        <taxon>Magnoliopsida</taxon>
        <taxon>eudicotyledons</taxon>
        <taxon>Gunneridae</taxon>
        <taxon>Pentapetalae</taxon>
        <taxon>asterids</taxon>
        <taxon>campanulids</taxon>
        <taxon>Escalloniales</taxon>
        <taxon>Escalloniaceae</taxon>
        <taxon>Escallonia</taxon>
    </lineage>
</organism>
<accession>A0AA89BC61</accession>
<keyword evidence="5" id="KW-0539">Nucleus</keyword>